<feature type="transmembrane region" description="Helical" evidence="1">
    <location>
        <begin position="28"/>
        <end position="48"/>
    </location>
</feature>
<dbReference type="EMBL" id="HACG01025657">
    <property type="protein sequence ID" value="CEK72522.1"/>
    <property type="molecule type" value="Transcribed_RNA"/>
</dbReference>
<evidence type="ECO:0000313" key="2">
    <source>
        <dbReference type="EMBL" id="CEK72522.1"/>
    </source>
</evidence>
<proteinExistence type="predicted"/>
<dbReference type="InterPro" id="IPR039529">
    <property type="entry name" value="PGAP1/BST1"/>
</dbReference>
<dbReference type="GO" id="GO:0050185">
    <property type="term" value="F:phosphatidylinositol deacylase activity"/>
    <property type="evidence" value="ECO:0007669"/>
    <property type="project" value="TreeGrafter"/>
</dbReference>
<dbReference type="AlphaFoldDB" id="A0A0B6ZW03"/>
<feature type="non-terminal residue" evidence="2">
    <location>
        <position position="1"/>
    </location>
</feature>
<dbReference type="GO" id="GO:0006505">
    <property type="term" value="P:GPI anchor metabolic process"/>
    <property type="evidence" value="ECO:0007669"/>
    <property type="project" value="TreeGrafter"/>
</dbReference>
<sequence length="116" mass="13316">DDKERKKAGKERNITTNSLEWLEMATPIFTSISVVVLSLLALGFYDLITSGEYNRCEMTYMYQNPEYRKIDMGNIENDFPVYSLYIYGEGSYFNTFSKGKKIRLTGIPVLFIPGNA</sequence>
<organism evidence="2">
    <name type="scientific">Arion vulgaris</name>
    <dbReference type="NCBI Taxonomy" id="1028688"/>
    <lineage>
        <taxon>Eukaryota</taxon>
        <taxon>Metazoa</taxon>
        <taxon>Spiralia</taxon>
        <taxon>Lophotrochozoa</taxon>
        <taxon>Mollusca</taxon>
        <taxon>Gastropoda</taxon>
        <taxon>Heterobranchia</taxon>
        <taxon>Euthyneura</taxon>
        <taxon>Panpulmonata</taxon>
        <taxon>Eupulmonata</taxon>
        <taxon>Stylommatophora</taxon>
        <taxon>Helicina</taxon>
        <taxon>Arionoidea</taxon>
        <taxon>Arionidae</taxon>
        <taxon>Arion</taxon>
    </lineage>
</organism>
<accession>A0A0B6ZW03</accession>
<dbReference type="GO" id="GO:0005783">
    <property type="term" value="C:endoplasmic reticulum"/>
    <property type="evidence" value="ECO:0007669"/>
    <property type="project" value="TreeGrafter"/>
</dbReference>
<keyword evidence="1" id="KW-1133">Transmembrane helix</keyword>
<dbReference type="GO" id="GO:0016020">
    <property type="term" value="C:membrane"/>
    <property type="evidence" value="ECO:0007669"/>
    <property type="project" value="GOC"/>
</dbReference>
<keyword evidence="1" id="KW-0812">Transmembrane</keyword>
<name>A0A0B6ZW03_9EUPU</name>
<reference evidence="2" key="1">
    <citation type="submission" date="2014-12" db="EMBL/GenBank/DDBJ databases">
        <title>Insight into the proteome of Arion vulgaris.</title>
        <authorList>
            <person name="Aradska J."/>
            <person name="Bulat T."/>
            <person name="Smidak R."/>
            <person name="Sarate P."/>
            <person name="Gangsoo J."/>
            <person name="Sialana F."/>
            <person name="Bilban M."/>
            <person name="Lubec G."/>
        </authorList>
    </citation>
    <scope>NUCLEOTIDE SEQUENCE</scope>
    <source>
        <tissue evidence="2">Skin</tissue>
    </source>
</reference>
<dbReference type="PANTHER" id="PTHR15495">
    <property type="entry name" value="NEGATIVE REGULATOR OF VESICLE FORMATION-RELATED"/>
    <property type="match status" value="1"/>
</dbReference>
<keyword evidence="1" id="KW-0472">Membrane</keyword>
<protein>
    <submittedName>
        <fullName evidence="2">Uncharacterized protein</fullName>
    </submittedName>
</protein>
<feature type="non-terminal residue" evidence="2">
    <location>
        <position position="116"/>
    </location>
</feature>
<dbReference type="PANTHER" id="PTHR15495:SF7">
    <property type="entry name" value="GPI INOSITOL-DEACYLASE"/>
    <property type="match status" value="1"/>
</dbReference>
<evidence type="ECO:0000256" key="1">
    <source>
        <dbReference type="SAM" id="Phobius"/>
    </source>
</evidence>
<dbReference type="GO" id="GO:0006888">
    <property type="term" value="P:endoplasmic reticulum to Golgi vesicle-mediated transport"/>
    <property type="evidence" value="ECO:0007669"/>
    <property type="project" value="TreeGrafter"/>
</dbReference>
<gene>
    <name evidence="2" type="primary">ORF82789</name>
</gene>